<protein>
    <submittedName>
        <fullName evidence="2">Glycosyltransferase family 1 protein</fullName>
    </submittedName>
</protein>
<dbReference type="OrthoDB" id="9787617at2"/>
<evidence type="ECO:0000313" key="2">
    <source>
        <dbReference type="EMBL" id="RDU37126.1"/>
    </source>
</evidence>
<name>A0A3D8GST3_9BACI</name>
<proteinExistence type="predicted"/>
<dbReference type="Gene3D" id="3.40.50.2000">
    <property type="entry name" value="Glycogen Phosphorylase B"/>
    <property type="match status" value="2"/>
</dbReference>
<feature type="domain" description="Glycosyl transferase family 1" evidence="1">
    <location>
        <begin position="167"/>
        <end position="325"/>
    </location>
</feature>
<evidence type="ECO:0000259" key="1">
    <source>
        <dbReference type="Pfam" id="PF00534"/>
    </source>
</evidence>
<dbReference type="PANTHER" id="PTHR12526">
    <property type="entry name" value="GLYCOSYLTRANSFERASE"/>
    <property type="match status" value="1"/>
</dbReference>
<dbReference type="AlphaFoldDB" id="A0A3D8GST3"/>
<dbReference type="GO" id="GO:0016757">
    <property type="term" value="F:glycosyltransferase activity"/>
    <property type="evidence" value="ECO:0007669"/>
    <property type="project" value="InterPro"/>
</dbReference>
<dbReference type="Pfam" id="PF00534">
    <property type="entry name" value="Glycos_transf_1"/>
    <property type="match status" value="1"/>
</dbReference>
<evidence type="ECO:0000313" key="3">
    <source>
        <dbReference type="Proteomes" id="UP000257144"/>
    </source>
</evidence>
<dbReference type="CDD" id="cd03801">
    <property type="entry name" value="GT4_PimA-like"/>
    <property type="match status" value="1"/>
</dbReference>
<gene>
    <name evidence="2" type="ORF">DRW41_10610</name>
</gene>
<keyword evidence="3" id="KW-1185">Reference proteome</keyword>
<dbReference type="Proteomes" id="UP000257144">
    <property type="component" value="Unassembled WGS sequence"/>
</dbReference>
<dbReference type="InterPro" id="IPR001296">
    <property type="entry name" value="Glyco_trans_1"/>
</dbReference>
<dbReference type="EMBL" id="QNQT01000003">
    <property type="protein sequence ID" value="RDU37126.1"/>
    <property type="molecule type" value="Genomic_DNA"/>
</dbReference>
<reference evidence="2 3" key="1">
    <citation type="submission" date="2018-07" db="EMBL/GenBank/DDBJ databases">
        <title>Bacillus sp. YLB-04 draft genome sequence.</title>
        <authorList>
            <person name="Yu L."/>
            <person name="Tang X."/>
        </authorList>
    </citation>
    <scope>NUCLEOTIDE SEQUENCE [LARGE SCALE GENOMIC DNA]</scope>
    <source>
        <strain evidence="2 3">YLB-04</strain>
    </source>
</reference>
<accession>A0A3D8GST3</accession>
<keyword evidence="2" id="KW-0808">Transferase</keyword>
<comment type="caution">
    <text evidence="2">The sequence shown here is derived from an EMBL/GenBank/DDBJ whole genome shotgun (WGS) entry which is preliminary data.</text>
</comment>
<dbReference type="SUPFAM" id="SSF53756">
    <property type="entry name" value="UDP-Glycosyltransferase/glycogen phosphorylase"/>
    <property type="match status" value="1"/>
</dbReference>
<sequence length="346" mass="40627">MYKIGVCGHFGNEKNLLNGQTIKTKLITEELKRHFGSHKLKTIDSHGWKRNPIKLIIKSFLLMVNCQNIIIMPANNGLKVFAPLFFLFKKFFNNKKLHYVVIGGWLPELLEKNPSLKNILQKFDTIFVETYKMIEDLDKLGLKNIEYLPNFKRLEILEENELEYNLEEPYKLCTFSRVIKEKGIEDAIEAVKKLNRIFDREIFILDIYGQIDEKYMERFEKLEENFPSYISYKGMVNFNDTVDILKKYFVLLFPTHFRTEGIPGTIIDAYAAGIPVIASNWNSAEEIIIQDQTGYIYNFMQTTELEEILYQIAKEPLRTNSMKKKCLKRAKQYSSKKVIGEFVKHL</sequence>
<dbReference type="RefSeq" id="WP_115451954.1">
    <property type="nucleotide sequence ID" value="NZ_QNQT01000003.1"/>
</dbReference>
<organism evidence="2 3">
    <name type="scientific">Neobacillus piezotolerans</name>
    <dbReference type="NCBI Taxonomy" id="2259171"/>
    <lineage>
        <taxon>Bacteria</taxon>
        <taxon>Bacillati</taxon>
        <taxon>Bacillota</taxon>
        <taxon>Bacilli</taxon>
        <taxon>Bacillales</taxon>
        <taxon>Bacillaceae</taxon>
        <taxon>Neobacillus</taxon>
    </lineage>
</organism>
<dbReference type="PANTHER" id="PTHR12526:SF630">
    <property type="entry name" value="GLYCOSYLTRANSFERASE"/>
    <property type="match status" value="1"/>
</dbReference>